<accession>A0A423W1K2</accession>
<sequence>MDRHMDTWNDGNAEGQMRGILRQSTQFKQQSSSREVEARGGRANKSRALEYALANRETAWGGLDGLDGPDGGYHWLLVVAGDCWATAPVHGHA</sequence>
<evidence type="ECO:0000256" key="1">
    <source>
        <dbReference type="SAM" id="MobiDB-lite"/>
    </source>
</evidence>
<dbReference type="InParanoid" id="A0A423W1K2"/>
<keyword evidence="3" id="KW-1185">Reference proteome</keyword>
<evidence type="ECO:0000313" key="2">
    <source>
        <dbReference type="EMBL" id="ROV97174.1"/>
    </source>
</evidence>
<dbReference type="Proteomes" id="UP000285146">
    <property type="component" value="Unassembled WGS sequence"/>
</dbReference>
<dbReference type="AlphaFoldDB" id="A0A423W1K2"/>
<reference evidence="2 3" key="1">
    <citation type="submission" date="2015-09" db="EMBL/GenBank/DDBJ databases">
        <title>Host preference determinants of Valsa canker pathogens revealed by comparative genomics.</title>
        <authorList>
            <person name="Yin Z."/>
            <person name="Huang L."/>
        </authorList>
    </citation>
    <scope>NUCLEOTIDE SEQUENCE [LARGE SCALE GENOMIC DNA]</scope>
    <source>
        <strain evidence="2 3">SXYLt</strain>
    </source>
</reference>
<proteinExistence type="predicted"/>
<feature type="region of interest" description="Disordered" evidence="1">
    <location>
        <begin position="1"/>
        <end position="41"/>
    </location>
</feature>
<protein>
    <submittedName>
        <fullName evidence="2">Uncharacterized protein</fullName>
    </submittedName>
</protein>
<dbReference type="EMBL" id="LKEB01000065">
    <property type="protein sequence ID" value="ROV97174.1"/>
    <property type="molecule type" value="Genomic_DNA"/>
</dbReference>
<gene>
    <name evidence="2" type="ORF">VPNG_08820</name>
</gene>
<comment type="caution">
    <text evidence="2">The sequence shown here is derived from an EMBL/GenBank/DDBJ whole genome shotgun (WGS) entry which is preliminary data.</text>
</comment>
<evidence type="ECO:0000313" key="3">
    <source>
        <dbReference type="Proteomes" id="UP000285146"/>
    </source>
</evidence>
<name>A0A423W1K2_9PEZI</name>
<feature type="compositionally biased region" description="Polar residues" evidence="1">
    <location>
        <begin position="22"/>
        <end position="33"/>
    </location>
</feature>
<organism evidence="2 3">
    <name type="scientific">Cytospora leucostoma</name>
    <dbReference type="NCBI Taxonomy" id="1230097"/>
    <lineage>
        <taxon>Eukaryota</taxon>
        <taxon>Fungi</taxon>
        <taxon>Dikarya</taxon>
        <taxon>Ascomycota</taxon>
        <taxon>Pezizomycotina</taxon>
        <taxon>Sordariomycetes</taxon>
        <taxon>Sordariomycetidae</taxon>
        <taxon>Diaporthales</taxon>
        <taxon>Cytosporaceae</taxon>
        <taxon>Cytospora</taxon>
    </lineage>
</organism>